<name>A0ABR1K7W8_9PEZI</name>
<feature type="domain" description="SAYSvFN" evidence="3">
    <location>
        <begin position="59"/>
        <end position="125"/>
    </location>
</feature>
<comment type="caution">
    <text evidence="4">The sequence shown here is derived from an EMBL/GenBank/DDBJ whole genome shotgun (WGS) entry which is preliminary data.</text>
</comment>
<keyword evidence="2" id="KW-0472">Membrane</keyword>
<dbReference type="InterPro" id="IPR019387">
    <property type="entry name" value="SAYSvFN_dom"/>
</dbReference>
<gene>
    <name evidence="4" type="ORF">IWZ03DRAFT_91992</name>
</gene>
<evidence type="ECO:0000256" key="1">
    <source>
        <dbReference type="SAM" id="MobiDB-lite"/>
    </source>
</evidence>
<evidence type="ECO:0000259" key="3">
    <source>
        <dbReference type="Pfam" id="PF10260"/>
    </source>
</evidence>
<dbReference type="Pfam" id="PF10260">
    <property type="entry name" value="SAYSvFN"/>
    <property type="match status" value="1"/>
</dbReference>
<feature type="transmembrane region" description="Helical" evidence="2">
    <location>
        <begin position="61"/>
        <end position="89"/>
    </location>
</feature>
<keyword evidence="2" id="KW-0812">Transmembrane</keyword>
<evidence type="ECO:0000313" key="4">
    <source>
        <dbReference type="EMBL" id="KAK7509413.1"/>
    </source>
</evidence>
<sequence length="130" mass="14677">MSNNAQTAAQTAKPKKPKKPYHIKKADLHLDEYIEEQNSKNPSLLVKRGVDHLKHSLQFKLYVFLQLAAAIAGYGQVMFIFGVFWAMIANTGKRQKGEMSAYSLFNKDVQSIAGSTDMEALERELRTRGM</sequence>
<dbReference type="InterPro" id="IPR039159">
    <property type="entry name" value="SAYSD1"/>
</dbReference>
<dbReference type="PANTHER" id="PTHR13527:SF0">
    <property type="entry name" value="SAYSVFN DOMAIN-CONTAINING PROTEIN 1"/>
    <property type="match status" value="1"/>
</dbReference>
<reference evidence="4 5" key="1">
    <citation type="submission" date="2024-04" db="EMBL/GenBank/DDBJ databases">
        <title>Phyllosticta paracitricarpa is synonymous to the EU quarantine fungus P. citricarpa based on phylogenomic analyses.</title>
        <authorList>
            <consortium name="Lawrence Berkeley National Laboratory"/>
            <person name="Van Ingen-Buijs V.A."/>
            <person name="Van Westerhoven A.C."/>
            <person name="Haridas S."/>
            <person name="Skiadas P."/>
            <person name="Martin F."/>
            <person name="Groenewald J.Z."/>
            <person name="Crous P.W."/>
            <person name="Seidl M.F."/>
        </authorList>
    </citation>
    <scope>NUCLEOTIDE SEQUENCE [LARGE SCALE GENOMIC DNA]</scope>
    <source>
        <strain evidence="4 5">CBS 123371</strain>
    </source>
</reference>
<feature type="region of interest" description="Disordered" evidence="1">
    <location>
        <begin position="1"/>
        <end position="20"/>
    </location>
</feature>
<organism evidence="4 5">
    <name type="scientific">Phyllosticta citriasiana</name>
    <dbReference type="NCBI Taxonomy" id="595635"/>
    <lineage>
        <taxon>Eukaryota</taxon>
        <taxon>Fungi</taxon>
        <taxon>Dikarya</taxon>
        <taxon>Ascomycota</taxon>
        <taxon>Pezizomycotina</taxon>
        <taxon>Dothideomycetes</taxon>
        <taxon>Dothideomycetes incertae sedis</taxon>
        <taxon>Botryosphaeriales</taxon>
        <taxon>Phyllostictaceae</taxon>
        <taxon>Phyllosticta</taxon>
    </lineage>
</organism>
<proteinExistence type="predicted"/>
<protein>
    <recommendedName>
        <fullName evidence="3">SAYSvFN domain-containing protein</fullName>
    </recommendedName>
</protein>
<keyword evidence="5" id="KW-1185">Reference proteome</keyword>
<dbReference type="Proteomes" id="UP001363622">
    <property type="component" value="Unassembled WGS sequence"/>
</dbReference>
<evidence type="ECO:0000313" key="5">
    <source>
        <dbReference type="Proteomes" id="UP001363622"/>
    </source>
</evidence>
<dbReference type="EMBL" id="JBBPHU010000018">
    <property type="protein sequence ID" value="KAK7509413.1"/>
    <property type="molecule type" value="Genomic_DNA"/>
</dbReference>
<accession>A0ABR1K7W8</accession>
<keyword evidence="2" id="KW-1133">Transmembrane helix</keyword>
<feature type="compositionally biased region" description="Low complexity" evidence="1">
    <location>
        <begin position="1"/>
        <end position="12"/>
    </location>
</feature>
<evidence type="ECO:0000256" key="2">
    <source>
        <dbReference type="SAM" id="Phobius"/>
    </source>
</evidence>
<dbReference type="PANTHER" id="PTHR13527">
    <property type="entry name" value="SAYSVFN DOMAIN-CONTAINING PROTEIN 1"/>
    <property type="match status" value="1"/>
</dbReference>